<dbReference type="NCBIfam" id="TIGR03178">
    <property type="entry name" value="allantoinase"/>
    <property type="match status" value="1"/>
</dbReference>
<dbReference type="InterPro" id="IPR032466">
    <property type="entry name" value="Metal_Hydrolase"/>
</dbReference>
<dbReference type="GO" id="GO:0008270">
    <property type="term" value="F:zinc ion binding"/>
    <property type="evidence" value="ECO:0007669"/>
    <property type="project" value="InterPro"/>
</dbReference>
<dbReference type="SUPFAM" id="SSF51556">
    <property type="entry name" value="Metallo-dependent hydrolases"/>
    <property type="match status" value="1"/>
</dbReference>
<dbReference type="OrthoDB" id="9765462at2"/>
<dbReference type="GO" id="GO:0050897">
    <property type="term" value="F:cobalt ion binding"/>
    <property type="evidence" value="ECO:0007669"/>
    <property type="project" value="InterPro"/>
</dbReference>
<evidence type="ECO:0000256" key="1">
    <source>
        <dbReference type="ARBA" id="ARBA00001947"/>
    </source>
</evidence>
<dbReference type="GO" id="GO:0004038">
    <property type="term" value="F:allantoinase activity"/>
    <property type="evidence" value="ECO:0007669"/>
    <property type="project" value="UniProtKB-EC"/>
</dbReference>
<sequence>MFDLVIKNGKVVTPNRVFEASICVNDGKIAAIVEVGSPVEAEKVIDARGNFVFPGAIDSHAHLNDPGYCWREDYTHGTAAAGVGGITTIIDMPLQNEPALTDAKIFDEKVQAVSPNAYVDYCFWGGLVDYNLDKLKELDEKGCVAFKSFIGPVSPDYVSLTIGQAKEALEILKDCDARAGFHCEDYSIIKWEEARAKRKDKNDWQDFLNSRPVIAELIATQNIIDLARELDAKVHICHVSHPSVAKIIRSAQLEGVDVTAETCSHYLTFTDKDVLKNGSLFKCAPPLRDAAAVEEMWEYVNNGTLCCVGSDHSPCELSEKSEEKHGIFGAWGGISGIQNIMQVLFSEGVSKRGYSPTLLARSLSEGPARTFEIYGKKGAIEVGFDADLVILDPERVWEITPDSLYYMNNISAFVGLKGVGLPICTLVRGQVVAEDGKLVGQKGFGELVKPFGKHISPNAKTNK</sequence>
<reference evidence="13 14" key="1">
    <citation type="submission" date="2019-03" db="EMBL/GenBank/DDBJ databases">
        <title>Draft Genome Sequence of Desulfosporosinus fructosivorans Strain 63.6F, Isolated from Marine Sediment in the Baltic Sea.</title>
        <authorList>
            <person name="Hausmann B."/>
            <person name="Vandieken V."/>
            <person name="Pjevac P."/>
            <person name="Schreck K."/>
            <person name="Herbold C.W."/>
            <person name="Loy A."/>
        </authorList>
    </citation>
    <scope>NUCLEOTIDE SEQUENCE [LARGE SCALE GENOMIC DNA]</scope>
    <source>
        <strain evidence="13 14">63.6F</strain>
    </source>
</reference>
<keyword evidence="14" id="KW-1185">Reference proteome</keyword>
<dbReference type="GO" id="GO:0000256">
    <property type="term" value="P:allantoin catabolic process"/>
    <property type="evidence" value="ECO:0007669"/>
    <property type="project" value="InterPro"/>
</dbReference>
<dbReference type="PROSITE" id="PS00482">
    <property type="entry name" value="DIHYDROOROTASE_1"/>
    <property type="match status" value="1"/>
</dbReference>
<comment type="pathway">
    <text evidence="3">Nitrogen metabolism; (S)-allantoin degradation; allantoate from (S)-allantoin: step 1/1.</text>
</comment>
<evidence type="ECO:0000313" key="14">
    <source>
        <dbReference type="Proteomes" id="UP000298460"/>
    </source>
</evidence>
<keyword evidence="9" id="KW-0479">Metal-binding</keyword>
<dbReference type="SUPFAM" id="SSF51338">
    <property type="entry name" value="Composite domain of metallo-dependent hydrolases"/>
    <property type="match status" value="1"/>
</dbReference>
<protein>
    <recommendedName>
        <fullName evidence="8">allantoinase</fullName>
        <ecNumber evidence="8">3.5.2.5</ecNumber>
    </recommendedName>
</protein>
<evidence type="ECO:0000313" key="13">
    <source>
        <dbReference type="EMBL" id="TGE39122.1"/>
    </source>
</evidence>
<evidence type="ECO:0000256" key="10">
    <source>
        <dbReference type="ARBA" id="ARBA00022801"/>
    </source>
</evidence>
<gene>
    <name evidence="13" type="primary">allB</name>
    <name evidence="13" type="ORF">E4K67_06555</name>
</gene>
<dbReference type="GO" id="GO:0006145">
    <property type="term" value="P:purine nucleobase catabolic process"/>
    <property type="evidence" value="ECO:0007669"/>
    <property type="project" value="TreeGrafter"/>
</dbReference>
<dbReference type="InterPro" id="IPR011059">
    <property type="entry name" value="Metal-dep_hydrolase_composite"/>
</dbReference>
<dbReference type="Gene3D" id="2.30.40.10">
    <property type="entry name" value="Urease, subunit C, domain 1"/>
    <property type="match status" value="1"/>
</dbReference>
<evidence type="ECO:0000256" key="2">
    <source>
        <dbReference type="ARBA" id="ARBA00002368"/>
    </source>
</evidence>
<evidence type="ECO:0000256" key="6">
    <source>
        <dbReference type="ARBA" id="ARBA00010368"/>
    </source>
</evidence>
<dbReference type="GO" id="GO:0005737">
    <property type="term" value="C:cytoplasm"/>
    <property type="evidence" value="ECO:0007669"/>
    <property type="project" value="TreeGrafter"/>
</dbReference>
<dbReference type="Pfam" id="PF01979">
    <property type="entry name" value="Amidohydro_1"/>
    <property type="match status" value="1"/>
</dbReference>
<dbReference type="InterPro" id="IPR002195">
    <property type="entry name" value="Dihydroorotase_CS"/>
</dbReference>
<evidence type="ECO:0000256" key="11">
    <source>
        <dbReference type="ARBA" id="ARBA00022833"/>
    </source>
</evidence>
<comment type="similarity">
    <text evidence="6">Belongs to the metallo-dependent hydrolases superfamily. Allantoinase family.</text>
</comment>
<evidence type="ECO:0000256" key="4">
    <source>
        <dbReference type="ARBA" id="ARBA00008829"/>
    </source>
</evidence>
<dbReference type="EMBL" id="SPQQ01000002">
    <property type="protein sequence ID" value="TGE39122.1"/>
    <property type="molecule type" value="Genomic_DNA"/>
</dbReference>
<comment type="similarity">
    <text evidence="4">Belongs to the metallo-dependent hydrolases superfamily. Hydantoinase/dihydropyrimidinase family.</text>
</comment>
<dbReference type="InterPro" id="IPR050138">
    <property type="entry name" value="DHOase/Allantoinase_Hydrolase"/>
</dbReference>
<feature type="domain" description="Amidohydrolase-related" evidence="12">
    <location>
        <begin position="51"/>
        <end position="432"/>
    </location>
</feature>
<comment type="subunit">
    <text evidence="7">Homotetramer.</text>
</comment>
<dbReference type="Gene3D" id="3.20.20.140">
    <property type="entry name" value="Metal-dependent hydrolases"/>
    <property type="match status" value="1"/>
</dbReference>
<dbReference type="Proteomes" id="UP000298460">
    <property type="component" value="Unassembled WGS sequence"/>
</dbReference>
<evidence type="ECO:0000256" key="3">
    <source>
        <dbReference type="ARBA" id="ARBA00004968"/>
    </source>
</evidence>
<keyword evidence="11" id="KW-0862">Zinc</keyword>
<accession>A0A4Z0R7N9</accession>
<dbReference type="FunFam" id="3.20.20.140:FF:000174">
    <property type="entry name" value="Dihydropyrimidinase-related protein 2"/>
    <property type="match status" value="1"/>
</dbReference>
<comment type="similarity">
    <text evidence="5">Belongs to the metallo-dependent hydrolases superfamily. DHOase family. Class I DHOase subfamily.</text>
</comment>
<organism evidence="13 14">
    <name type="scientific">Desulfosporosinus fructosivorans</name>
    <dbReference type="NCBI Taxonomy" id="2018669"/>
    <lineage>
        <taxon>Bacteria</taxon>
        <taxon>Bacillati</taxon>
        <taxon>Bacillota</taxon>
        <taxon>Clostridia</taxon>
        <taxon>Eubacteriales</taxon>
        <taxon>Desulfitobacteriaceae</taxon>
        <taxon>Desulfosporosinus</taxon>
    </lineage>
</organism>
<dbReference type="PANTHER" id="PTHR43668:SF2">
    <property type="entry name" value="ALLANTOINASE"/>
    <property type="match status" value="1"/>
</dbReference>
<comment type="caution">
    <text evidence="13">The sequence shown here is derived from an EMBL/GenBank/DDBJ whole genome shotgun (WGS) entry which is preliminary data.</text>
</comment>
<evidence type="ECO:0000256" key="8">
    <source>
        <dbReference type="ARBA" id="ARBA00012863"/>
    </source>
</evidence>
<evidence type="ECO:0000256" key="9">
    <source>
        <dbReference type="ARBA" id="ARBA00022723"/>
    </source>
</evidence>
<evidence type="ECO:0000256" key="7">
    <source>
        <dbReference type="ARBA" id="ARBA00011881"/>
    </source>
</evidence>
<dbReference type="InterPro" id="IPR017593">
    <property type="entry name" value="Allantoinase"/>
</dbReference>
<dbReference type="EC" id="3.5.2.5" evidence="8"/>
<keyword evidence="10 13" id="KW-0378">Hydrolase</keyword>
<dbReference type="PANTHER" id="PTHR43668">
    <property type="entry name" value="ALLANTOINASE"/>
    <property type="match status" value="1"/>
</dbReference>
<dbReference type="RefSeq" id="WP_135545615.1">
    <property type="nucleotide sequence ID" value="NZ_SPQQ01000002.1"/>
</dbReference>
<dbReference type="AlphaFoldDB" id="A0A4Z0R7N9"/>
<comment type="function">
    <text evidence="2">Catalyzes the reversible cyclization of carbamoyl aspartate to dihydroorotate.</text>
</comment>
<dbReference type="InterPro" id="IPR006680">
    <property type="entry name" value="Amidohydro-rel"/>
</dbReference>
<proteinExistence type="inferred from homology"/>
<evidence type="ECO:0000259" key="12">
    <source>
        <dbReference type="Pfam" id="PF01979"/>
    </source>
</evidence>
<comment type="cofactor">
    <cofactor evidence="1">
        <name>Zn(2+)</name>
        <dbReference type="ChEBI" id="CHEBI:29105"/>
    </cofactor>
</comment>
<evidence type="ECO:0000256" key="5">
    <source>
        <dbReference type="ARBA" id="ARBA00010286"/>
    </source>
</evidence>
<name>A0A4Z0R7N9_9FIRM</name>